<comment type="pathway">
    <text evidence="2">Alkaloid biosynthesis.</text>
</comment>
<dbReference type="InterPro" id="IPR042086">
    <property type="entry name" value="MeTrfase_capping"/>
</dbReference>
<evidence type="ECO:0000313" key="8">
    <source>
        <dbReference type="EMBL" id="CAI9114894.1"/>
    </source>
</evidence>
<comment type="cofactor">
    <cofactor evidence="1">
        <name>Mg(2+)</name>
        <dbReference type="ChEBI" id="CHEBI:18420"/>
    </cofactor>
</comment>
<reference evidence="8" key="1">
    <citation type="submission" date="2023-03" db="EMBL/GenBank/DDBJ databases">
        <authorList>
            <person name="Julca I."/>
        </authorList>
    </citation>
    <scope>NUCLEOTIDE SEQUENCE</scope>
</reference>
<dbReference type="Gene3D" id="3.40.50.150">
    <property type="entry name" value="Vaccinia Virus protein VP39"/>
    <property type="match status" value="1"/>
</dbReference>
<evidence type="ECO:0000256" key="6">
    <source>
        <dbReference type="ARBA" id="ARBA00022723"/>
    </source>
</evidence>
<evidence type="ECO:0000256" key="2">
    <source>
        <dbReference type="ARBA" id="ARBA00004913"/>
    </source>
</evidence>
<gene>
    <name evidence="8" type="ORF">OLC1_LOCUS21518</name>
</gene>
<keyword evidence="7" id="KW-0460">Magnesium</keyword>
<organism evidence="8 9">
    <name type="scientific">Oldenlandia corymbosa var. corymbosa</name>
    <dbReference type="NCBI Taxonomy" id="529605"/>
    <lineage>
        <taxon>Eukaryota</taxon>
        <taxon>Viridiplantae</taxon>
        <taxon>Streptophyta</taxon>
        <taxon>Embryophyta</taxon>
        <taxon>Tracheophyta</taxon>
        <taxon>Spermatophyta</taxon>
        <taxon>Magnoliopsida</taxon>
        <taxon>eudicotyledons</taxon>
        <taxon>Gunneridae</taxon>
        <taxon>Pentapetalae</taxon>
        <taxon>asterids</taxon>
        <taxon>lamiids</taxon>
        <taxon>Gentianales</taxon>
        <taxon>Rubiaceae</taxon>
        <taxon>Rubioideae</taxon>
        <taxon>Spermacoceae</taxon>
        <taxon>Hedyotis-Oldenlandia complex</taxon>
        <taxon>Oldenlandia</taxon>
    </lineage>
</organism>
<evidence type="ECO:0000256" key="4">
    <source>
        <dbReference type="ARBA" id="ARBA00022603"/>
    </source>
</evidence>
<dbReference type="AlphaFoldDB" id="A0AAV1E3W6"/>
<dbReference type="Proteomes" id="UP001161247">
    <property type="component" value="Chromosome 8"/>
</dbReference>
<accession>A0AAV1E3W6</accession>
<dbReference type="Pfam" id="PF03492">
    <property type="entry name" value="Methyltransf_7"/>
    <property type="match status" value="1"/>
</dbReference>
<dbReference type="EMBL" id="OX459125">
    <property type="protein sequence ID" value="CAI9114894.1"/>
    <property type="molecule type" value="Genomic_DNA"/>
</dbReference>
<dbReference type="InterPro" id="IPR029063">
    <property type="entry name" value="SAM-dependent_MTases_sf"/>
</dbReference>
<evidence type="ECO:0000256" key="7">
    <source>
        <dbReference type="ARBA" id="ARBA00022842"/>
    </source>
</evidence>
<evidence type="ECO:0000256" key="5">
    <source>
        <dbReference type="ARBA" id="ARBA00022679"/>
    </source>
</evidence>
<evidence type="ECO:0000256" key="3">
    <source>
        <dbReference type="ARBA" id="ARBA00007967"/>
    </source>
</evidence>
<keyword evidence="5" id="KW-0808">Transferase</keyword>
<evidence type="ECO:0000256" key="1">
    <source>
        <dbReference type="ARBA" id="ARBA00001946"/>
    </source>
</evidence>
<dbReference type="GO" id="GO:0032259">
    <property type="term" value="P:methylation"/>
    <property type="evidence" value="ECO:0007669"/>
    <property type="project" value="UniProtKB-KW"/>
</dbReference>
<sequence>MELHQVLHMKGGDDISSYAKNSSFAKTVAMKSINILEGSIKELCRGINMNKLLYGKCWIRIAELGCGSGPNTLSTIKSFIEILDKEFYHNNNYLNSSRVVDDDAALPSVEILLNDLVSNDFNLIFKSLPKFFEQLEKHGLGGRDRPLPGTCFISAVPGSFYGRLFPDNSINFFHSSQSLHWLSQVPAKLMTDSGLSLNKGNVHIGETSPLTVRDAYWEQFKSDFTTFLRMRAIEMAPQGRMFFTLCTDTPGSVGFLYLDQTLNDMVKEGIIEEKALDGFNIPMYEPTMEEMRWIIEEEGSFEVNQIEIFPWDKDDHGINNMDEDLLRETYVRITRAVFGSIIGSHFGEGIMDDLFRRLANNISECVDIANRIQDSLAVSLVKKN</sequence>
<protein>
    <submittedName>
        <fullName evidence="8">OLC1v1015712C3</fullName>
    </submittedName>
</protein>
<dbReference type="Gene3D" id="1.10.1200.270">
    <property type="entry name" value="Methyltransferase, alpha-helical capping domain"/>
    <property type="match status" value="1"/>
</dbReference>
<keyword evidence="9" id="KW-1185">Reference proteome</keyword>
<dbReference type="InterPro" id="IPR005299">
    <property type="entry name" value="MeTrfase_7"/>
</dbReference>
<keyword evidence="6" id="KW-0479">Metal-binding</keyword>
<dbReference type="GO" id="GO:0008168">
    <property type="term" value="F:methyltransferase activity"/>
    <property type="evidence" value="ECO:0007669"/>
    <property type="project" value="UniProtKB-KW"/>
</dbReference>
<dbReference type="PANTHER" id="PTHR31009">
    <property type="entry name" value="S-ADENOSYL-L-METHIONINE:CARBOXYL METHYLTRANSFERASE FAMILY PROTEIN"/>
    <property type="match status" value="1"/>
</dbReference>
<evidence type="ECO:0000313" key="9">
    <source>
        <dbReference type="Proteomes" id="UP001161247"/>
    </source>
</evidence>
<name>A0AAV1E3W6_OLDCO</name>
<comment type="similarity">
    <text evidence="3">Belongs to the methyltransferase superfamily. Type-7 methyltransferase family.</text>
</comment>
<dbReference type="GO" id="GO:0046872">
    <property type="term" value="F:metal ion binding"/>
    <property type="evidence" value="ECO:0007669"/>
    <property type="project" value="UniProtKB-KW"/>
</dbReference>
<dbReference type="SUPFAM" id="SSF53335">
    <property type="entry name" value="S-adenosyl-L-methionine-dependent methyltransferases"/>
    <property type="match status" value="1"/>
</dbReference>
<proteinExistence type="inferred from homology"/>
<keyword evidence="4" id="KW-0489">Methyltransferase</keyword>